<sequence length="44" mass="5042">MSIRTVDVIGIIYPEYHPVGDYHAKTSASRGLQRARGSEHTERW</sequence>
<dbReference type="HOGENOM" id="CLU_3224880_0_0_1"/>
<accession>L8WZB3</accession>
<evidence type="ECO:0000313" key="2">
    <source>
        <dbReference type="EMBL" id="ELU41704.1"/>
    </source>
</evidence>
<organism evidence="2 3">
    <name type="scientific">Thanatephorus cucumeris (strain AG1-IA)</name>
    <name type="common">Rice sheath blight fungus</name>
    <name type="synonym">Rhizoctonia solani</name>
    <dbReference type="NCBI Taxonomy" id="983506"/>
    <lineage>
        <taxon>Eukaryota</taxon>
        <taxon>Fungi</taxon>
        <taxon>Dikarya</taxon>
        <taxon>Basidiomycota</taxon>
        <taxon>Agaricomycotina</taxon>
        <taxon>Agaricomycetes</taxon>
        <taxon>Cantharellales</taxon>
        <taxon>Ceratobasidiaceae</taxon>
        <taxon>Rhizoctonia</taxon>
        <taxon>Rhizoctonia solani AG-1</taxon>
    </lineage>
</organism>
<gene>
    <name evidence="2" type="ORF">AG1IA_04266</name>
</gene>
<protein>
    <submittedName>
        <fullName evidence="2">Uncharacterized protein</fullName>
    </submittedName>
</protein>
<dbReference type="Proteomes" id="UP000011668">
    <property type="component" value="Unassembled WGS sequence"/>
</dbReference>
<feature type="region of interest" description="Disordered" evidence="1">
    <location>
        <begin position="25"/>
        <end position="44"/>
    </location>
</feature>
<keyword evidence="3" id="KW-1185">Reference proteome</keyword>
<dbReference type="AlphaFoldDB" id="L8WZB3"/>
<proteinExistence type="predicted"/>
<evidence type="ECO:0000313" key="3">
    <source>
        <dbReference type="Proteomes" id="UP000011668"/>
    </source>
</evidence>
<comment type="caution">
    <text evidence="2">The sequence shown here is derived from an EMBL/GenBank/DDBJ whole genome shotgun (WGS) entry which is preliminary data.</text>
</comment>
<dbReference type="EMBL" id="AFRT01001001">
    <property type="protein sequence ID" value="ELU41704.1"/>
    <property type="molecule type" value="Genomic_DNA"/>
</dbReference>
<name>L8WZB3_THACA</name>
<reference evidence="2 3" key="1">
    <citation type="journal article" date="2013" name="Nat. Commun.">
        <title>The evolution and pathogenic mechanisms of the rice sheath blight pathogen.</title>
        <authorList>
            <person name="Zheng A."/>
            <person name="Lin R."/>
            <person name="Xu L."/>
            <person name="Qin P."/>
            <person name="Tang C."/>
            <person name="Ai P."/>
            <person name="Zhang D."/>
            <person name="Liu Y."/>
            <person name="Sun Z."/>
            <person name="Feng H."/>
            <person name="Wang Y."/>
            <person name="Chen Y."/>
            <person name="Liang X."/>
            <person name="Fu R."/>
            <person name="Li Q."/>
            <person name="Zhang J."/>
            <person name="Yu X."/>
            <person name="Xie Z."/>
            <person name="Ding L."/>
            <person name="Guan P."/>
            <person name="Tang J."/>
            <person name="Liang Y."/>
            <person name="Wang S."/>
            <person name="Deng Q."/>
            <person name="Li S."/>
            <person name="Zhu J."/>
            <person name="Wang L."/>
            <person name="Liu H."/>
            <person name="Li P."/>
        </authorList>
    </citation>
    <scope>NUCLEOTIDE SEQUENCE [LARGE SCALE GENOMIC DNA]</scope>
    <source>
        <strain evidence="3">AG-1 IA</strain>
    </source>
</reference>
<evidence type="ECO:0000256" key="1">
    <source>
        <dbReference type="SAM" id="MobiDB-lite"/>
    </source>
</evidence>